<sequence>MGRNFICAKFTARIESILLYVATASSIGLIGYVTLTRFLGQIDEERVDTTHRICEQEAIIDKNSEKKVEAIHDNIDEEDVEPIHDQVDEKSIEAQGEDSTSEHDNIQESTVYENATEESKKIIQTYSFRSLIGYDILCFPQKFNLKGFETGVSKNMYSRRYLTHQVSLPHKITYENSFQHWMSSGIEFIYAPNCLIKTNCGLDFPLEPCALAFLDLCGAKFIKMEILTRILARCIKLKGLYLEMIKCDEASKFIAENQNLKFLKLKYCEMKAKGWETVIDSCRQLEEANFSWANINNGTAGYICSRIASTIIRLDLSGLKHVLSDRNIFDLCMSCPHLIELDLSDSFSISSSGIGYLLKLKTLKHLHLSHCFKLYSYHFKEFLKKLSTLNLLDFPRLPILSDQTEFINPDVCSKICELSIAFPHMRIDLPQASRPIDRGRKPKKSNRLNPFQRIRSQSAP</sequence>
<evidence type="ECO:0000256" key="2">
    <source>
        <dbReference type="SAM" id="Phobius"/>
    </source>
</evidence>
<accession>A0A0N4U6N4</accession>
<evidence type="ECO:0000313" key="4">
    <source>
        <dbReference type="Proteomes" id="UP000038040"/>
    </source>
</evidence>
<gene>
    <name evidence="3" type="ORF">DME_LOCUS6955</name>
</gene>
<dbReference type="OrthoDB" id="2095648at2759"/>
<protein>
    <submittedName>
        <fullName evidence="6">Mitochondrial ATP synthase regulatory component factor B</fullName>
    </submittedName>
</protein>
<name>A0A0N4U6N4_DRAME</name>
<dbReference type="Proteomes" id="UP000038040">
    <property type="component" value="Unplaced"/>
</dbReference>
<keyword evidence="2" id="KW-0812">Transmembrane</keyword>
<dbReference type="GO" id="GO:0019005">
    <property type="term" value="C:SCF ubiquitin ligase complex"/>
    <property type="evidence" value="ECO:0007669"/>
    <property type="project" value="TreeGrafter"/>
</dbReference>
<organism evidence="4 6">
    <name type="scientific">Dracunculus medinensis</name>
    <name type="common">Guinea worm</name>
    <dbReference type="NCBI Taxonomy" id="318479"/>
    <lineage>
        <taxon>Eukaryota</taxon>
        <taxon>Metazoa</taxon>
        <taxon>Ecdysozoa</taxon>
        <taxon>Nematoda</taxon>
        <taxon>Chromadorea</taxon>
        <taxon>Rhabditida</taxon>
        <taxon>Spirurina</taxon>
        <taxon>Dracunculoidea</taxon>
        <taxon>Dracunculidae</taxon>
        <taxon>Dracunculus</taxon>
    </lineage>
</organism>
<dbReference type="Proteomes" id="UP000274756">
    <property type="component" value="Unassembled WGS sequence"/>
</dbReference>
<dbReference type="SUPFAM" id="SSF52047">
    <property type="entry name" value="RNI-like"/>
    <property type="match status" value="1"/>
</dbReference>
<keyword evidence="2" id="KW-1133">Transmembrane helix</keyword>
<dbReference type="InterPro" id="IPR032675">
    <property type="entry name" value="LRR_dom_sf"/>
</dbReference>
<evidence type="ECO:0000313" key="6">
    <source>
        <dbReference type="WBParaSite" id="DME_0000259501-mRNA-1"/>
    </source>
</evidence>
<dbReference type="Gene3D" id="3.80.10.10">
    <property type="entry name" value="Ribonuclease Inhibitor"/>
    <property type="match status" value="1"/>
</dbReference>
<feature type="transmembrane region" description="Helical" evidence="2">
    <location>
        <begin position="12"/>
        <end position="35"/>
    </location>
</feature>
<evidence type="ECO:0000256" key="1">
    <source>
        <dbReference type="SAM" id="MobiDB-lite"/>
    </source>
</evidence>
<dbReference type="PANTHER" id="PTHR13318">
    <property type="entry name" value="PARTNER OF PAIRED, ISOFORM B-RELATED"/>
    <property type="match status" value="1"/>
</dbReference>
<dbReference type="PANTHER" id="PTHR13318:SF247">
    <property type="entry name" value="GH16156P"/>
    <property type="match status" value="1"/>
</dbReference>
<dbReference type="AlphaFoldDB" id="A0A0N4U6N4"/>
<reference evidence="6" key="1">
    <citation type="submission" date="2017-02" db="UniProtKB">
        <authorList>
            <consortium name="WormBaseParasite"/>
        </authorList>
    </citation>
    <scope>IDENTIFICATION</scope>
</reference>
<keyword evidence="5" id="KW-1185">Reference proteome</keyword>
<proteinExistence type="predicted"/>
<dbReference type="EMBL" id="UYYG01001157">
    <property type="protein sequence ID" value="VDN56982.1"/>
    <property type="molecule type" value="Genomic_DNA"/>
</dbReference>
<dbReference type="WBParaSite" id="DME_0000259501-mRNA-1">
    <property type="protein sequence ID" value="DME_0000259501-mRNA-1"/>
    <property type="gene ID" value="DME_0000259501"/>
</dbReference>
<reference evidence="3 5" key="2">
    <citation type="submission" date="2018-11" db="EMBL/GenBank/DDBJ databases">
        <authorList>
            <consortium name="Pathogen Informatics"/>
        </authorList>
    </citation>
    <scope>NUCLEOTIDE SEQUENCE [LARGE SCALE GENOMIC DNA]</scope>
</reference>
<keyword evidence="2" id="KW-0472">Membrane</keyword>
<evidence type="ECO:0000313" key="3">
    <source>
        <dbReference type="EMBL" id="VDN56982.1"/>
    </source>
</evidence>
<dbReference type="STRING" id="318479.A0A0N4U6N4"/>
<evidence type="ECO:0000313" key="5">
    <source>
        <dbReference type="Proteomes" id="UP000274756"/>
    </source>
</evidence>
<feature type="region of interest" description="Disordered" evidence="1">
    <location>
        <begin position="433"/>
        <end position="460"/>
    </location>
</feature>
<dbReference type="GO" id="GO:0031146">
    <property type="term" value="P:SCF-dependent proteasomal ubiquitin-dependent protein catabolic process"/>
    <property type="evidence" value="ECO:0007669"/>
    <property type="project" value="TreeGrafter"/>
</dbReference>